<dbReference type="EMBL" id="JBDXMI010000002">
    <property type="protein sequence ID" value="MEO9387018.1"/>
    <property type="molecule type" value="Genomic_DNA"/>
</dbReference>
<comment type="caution">
    <text evidence="2">The sequence shown here is derived from an EMBL/GenBank/DDBJ whole genome shotgun (WGS) entry which is preliminary data.</text>
</comment>
<dbReference type="InterPro" id="IPR013325">
    <property type="entry name" value="RNA_pol_sigma_r2"/>
</dbReference>
<dbReference type="Proteomes" id="UP001462502">
    <property type="component" value="Unassembled WGS sequence"/>
</dbReference>
<organism evidence="2 3">
    <name type="scientific">Chromobacterium phragmitis</name>
    <dbReference type="NCBI Taxonomy" id="2202141"/>
    <lineage>
        <taxon>Bacteria</taxon>
        <taxon>Pseudomonadati</taxon>
        <taxon>Pseudomonadota</taxon>
        <taxon>Betaproteobacteria</taxon>
        <taxon>Neisseriales</taxon>
        <taxon>Chromobacteriaceae</taxon>
        <taxon>Chromobacterium</taxon>
    </lineage>
</organism>
<reference evidence="2 3" key="1">
    <citation type="submission" date="2024-05" db="EMBL/GenBank/DDBJ databases">
        <authorList>
            <person name="De Oliveira J.P."/>
            <person name="Noriler S.A."/>
            <person name="De Oliveira A.G."/>
            <person name="Sipoli D.S."/>
        </authorList>
    </citation>
    <scope>NUCLEOTIDE SEQUENCE [LARGE SCALE GENOMIC DNA]</scope>
    <source>
        <strain evidence="2 3">LABIM192</strain>
    </source>
</reference>
<dbReference type="RefSeq" id="WP_347937966.1">
    <property type="nucleotide sequence ID" value="NZ_JBDXMI010000002.1"/>
</dbReference>
<evidence type="ECO:0000313" key="3">
    <source>
        <dbReference type="Proteomes" id="UP001462502"/>
    </source>
</evidence>
<accession>A0ABV0J0G4</accession>
<dbReference type="Pfam" id="PF04542">
    <property type="entry name" value="Sigma70_r2"/>
    <property type="match status" value="1"/>
</dbReference>
<evidence type="ECO:0000313" key="2">
    <source>
        <dbReference type="EMBL" id="MEO9387018.1"/>
    </source>
</evidence>
<feature type="domain" description="RNA polymerase sigma-70 region 2" evidence="1">
    <location>
        <begin position="4"/>
        <end position="74"/>
    </location>
</feature>
<protein>
    <submittedName>
        <fullName evidence="2">Sigma factor</fullName>
    </submittedName>
</protein>
<keyword evidence="3" id="KW-1185">Reference proteome</keyword>
<dbReference type="Gene3D" id="1.10.1740.10">
    <property type="match status" value="1"/>
</dbReference>
<gene>
    <name evidence="2" type="ORF">ABI908_23275</name>
</gene>
<evidence type="ECO:0000259" key="1">
    <source>
        <dbReference type="Pfam" id="PF04542"/>
    </source>
</evidence>
<name>A0ABV0J0G4_9NEIS</name>
<proteinExistence type="predicted"/>
<dbReference type="InterPro" id="IPR007627">
    <property type="entry name" value="RNA_pol_sigma70_r2"/>
</dbReference>
<dbReference type="SUPFAM" id="SSF88946">
    <property type="entry name" value="Sigma2 domain of RNA polymerase sigma factors"/>
    <property type="match status" value="1"/>
</dbReference>
<sequence length="213" mass="24142">MAQLIEQYEALIHKLARRANTRLRAAGCDGACLEDLLQEARLCFVRAERGFDPEAGAKFITYLYLAIERGLNRYIDGLIEAGLAEVSTDSLAQDDDGERYDFFDRYVSEETLSPEEIIERKQCFQHNLKRVAKDSVALAIVRNVISPTQALEQAFHEHVQDRVEKITAGEFHGRPPKTCGLNFIARFCSGGDWKSRNRATKLIKQVYADYLPA</sequence>